<feature type="region of interest" description="Disordered" evidence="1">
    <location>
        <begin position="1"/>
        <end position="23"/>
    </location>
</feature>
<dbReference type="EMBL" id="LGCL01000016">
    <property type="protein sequence ID" value="KPL78692.1"/>
    <property type="molecule type" value="Genomic_DNA"/>
</dbReference>
<sequence>MITEIEVSRTPGRPPSPVPRRKIGTTLSQGEIHELNKWQKRLSDLLDRKVSTGETVGILARVCSARLARIQDQGNPKTLEDLVQRMIGEK</sequence>
<protein>
    <submittedName>
        <fullName evidence="2">Uncharacterized protein</fullName>
    </submittedName>
</protein>
<accession>A0A0P6X6K8</accession>
<keyword evidence="3" id="KW-1185">Reference proteome</keyword>
<dbReference type="STRING" id="1134406.ADN00_05430"/>
<evidence type="ECO:0000256" key="1">
    <source>
        <dbReference type="SAM" id="MobiDB-lite"/>
    </source>
</evidence>
<proteinExistence type="predicted"/>
<evidence type="ECO:0000313" key="3">
    <source>
        <dbReference type="Proteomes" id="UP000050417"/>
    </source>
</evidence>
<organism evidence="2 3">
    <name type="scientific">Ornatilinea apprima</name>
    <dbReference type="NCBI Taxonomy" id="1134406"/>
    <lineage>
        <taxon>Bacteria</taxon>
        <taxon>Bacillati</taxon>
        <taxon>Chloroflexota</taxon>
        <taxon>Anaerolineae</taxon>
        <taxon>Anaerolineales</taxon>
        <taxon>Anaerolineaceae</taxon>
        <taxon>Ornatilinea</taxon>
    </lineage>
</organism>
<dbReference type="AlphaFoldDB" id="A0A0P6X6K8"/>
<comment type="caution">
    <text evidence="2">The sequence shown here is derived from an EMBL/GenBank/DDBJ whole genome shotgun (WGS) entry which is preliminary data.</text>
</comment>
<name>A0A0P6X6K8_9CHLR</name>
<dbReference type="Proteomes" id="UP000050417">
    <property type="component" value="Unassembled WGS sequence"/>
</dbReference>
<gene>
    <name evidence="2" type="ORF">ADN00_05430</name>
</gene>
<reference evidence="2 3" key="1">
    <citation type="submission" date="2015-07" db="EMBL/GenBank/DDBJ databases">
        <title>Genome sequence of Ornatilinea apprima DSM 23815.</title>
        <authorList>
            <person name="Hemp J."/>
            <person name="Ward L.M."/>
            <person name="Pace L.A."/>
            <person name="Fischer W.W."/>
        </authorList>
    </citation>
    <scope>NUCLEOTIDE SEQUENCE [LARGE SCALE GENOMIC DNA]</scope>
    <source>
        <strain evidence="2 3">P3M-1</strain>
    </source>
</reference>
<evidence type="ECO:0000313" key="2">
    <source>
        <dbReference type="EMBL" id="KPL78692.1"/>
    </source>
</evidence>